<dbReference type="Proteomes" id="UP001165492">
    <property type="component" value="Unassembled WGS sequence"/>
</dbReference>
<evidence type="ECO:0000313" key="1">
    <source>
        <dbReference type="EMBL" id="MCC5464152.1"/>
    </source>
</evidence>
<dbReference type="InterPro" id="IPR043148">
    <property type="entry name" value="TagF_C"/>
</dbReference>
<dbReference type="CDD" id="cd16438">
    <property type="entry name" value="beta_Kdo_transferase_KpsS_like"/>
    <property type="match status" value="1"/>
</dbReference>
<organism evidence="1 2">
    <name type="scientific">Pelosinus baikalensis</name>
    <dbReference type="NCBI Taxonomy" id="2892015"/>
    <lineage>
        <taxon>Bacteria</taxon>
        <taxon>Bacillati</taxon>
        <taxon>Bacillota</taxon>
        <taxon>Negativicutes</taxon>
        <taxon>Selenomonadales</taxon>
        <taxon>Sporomusaceae</taxon>
        <taxon>Pelosinus</taxon>
    </lineage>
</organism>
<sequence length="350" mass="40913">MLPDDEELNEILYFYKQLAIYKKLSLRRKILMTSYFLKKKAYLEIYNFQNYFRKNQIHMVCVWNGSRPTLAAAIYVARKMGIKTLFFENGLLPKTTTVDSKGVNFKNSLVGLDSTFFSCIDIDIEKYEQFKKTSLVAREKRKSKSQVVLQSIFKANFKDTQLPEKFIFLPFQVHDDTQILLFSPLIATMSQLLETVWQGVNKYNERQADNLRIVVKEHPSDFGRVNYNKLKKKFPKVIFVNDYSTEELIKKSQGIITINSSVGIEALFYHKQVITLGNAFYNIPGIVTRVLDHHNLSEYIDVINTPVDNELIDKFLFYLRCNYLVDGSWREVDCNHLSSIKDKIKKILKD</sequence>
<reference evidence="1" key="1">
    <citation type="submission" date="2021-11" db="EMBL/GenBank/DDBJ databases">
        <title>Description of a new species Pelosinus isolated from the bottom sediments of Lake Baikal.</title>
        <authorList>
            <person name="Zakharyuk A."/>
        </authorList>
    </citation>
    <scope>NUCLEOTIDE SEQUENCE</scope>
    <source>
        <strain evidence="1">Bkl1</strain>
    </source>
</reference>
<dbReference type="Pfam" id="PF05159">
    <property type="entry name" value="Capsule_synth"/>
    <property type="match status" value="1"/>
</dbReference>
<dbReference type="SUPFAM" id="SSF53756">
    <property type="entry name" value="UDP-Glycosyltransferase/glycogen phosphorylase"/>
    <property type="match status" value="1"/>
</dbReference>
<dbReference type="EMBL" id="JAJHJB010000002">
    <property type="protein sequence ID" value="MCC5464152.1"/>
    <property type="molecule type" value="Genomic_DNA"/>
</dbReference>
<proteinExistence type="predicted"/>
<keyword evidence="2" id="KW-1185">Reference proteome</keyword>
<evidence type="ECO:0000313" key="2">
    <source>
        <dbReference type="Proteomes" id="UP001165492"/>
    </source>
</evidence>
<comment type="caution">
    <text evidence="1">The sequence shown here is derived from an EMBL/GenBank/DDBJ whole genome shotgun (WGS) entry which is preliminary data.</text>
</comment>
<accession>A0ABS8HLU2</accession>
<dbReference type="Gene3D" id="3.40.50.12580">
    <property type="match status" value="1"/>
</dbReference>
<dbReference type="InterPro" id="IPR007833">
    <property type="entry name" value="Capsule_polysaccharide_synth"/>
</dbReference>
<protein>
    <submittedName>
        <fullName evidence="1">Uncharacterized protein</fullName>
    </submittedName>
</protein>
<name>A0ABS8HLU2_9FIRM</name>
<gene>
    <name evidence="1" type="ORF">LMF89_02090</name>
</gene>